<evidence type="ECO:0000313" key="2">
    <source>
        <dbReference type="Proteomes" id="UP000609064"/>
    </source>
</evidence>
<comment type="caution">
    <text evidence="1">The sequence shown here is derived from an EMBL/GenBank/DDBJ whole genome shotgun (WGS) entry which is preliminary data.</text>
</comment>
<keyword evidence="2" id="KW-1185">Reference proteome</keyword>
<dbReference type="AlphaFoldDB" id="A0A917DSQ1"/>
<evidence type="ECO:0000313" key="1">
    <source>
        <dbReference type="EMBL" id="GGD65069.1"/>
    </source>
</evidence>
<reference evidence="1" key="2">
    <citation type="submission" date="2020-09" db="EMBL/GenBank/DDBJ databases">
        <authorList>
            <person name="Sun Q."/>
            <person name="Zhou Y."/>
        </authorList>
    </citation>
    <scope>NUCLEOTIDE SEQUENCE</scope>
    <source>
        <strain evidence="1">CGMCC 1.15958</strain>
    </source>
</reference>
<name>A0A917DSQ1_9BACT</name>
<proteinExistence type="predicted"/>
<gene>
    <name evidence="1" type="ORF">GCM10011514_31410</name>
</gene>
<sequence length="144" mass="15743">MNKNQLKVKKSNESIINIPVVPPKGVSREERKEFLQESANKYLEAIETQIGDLKKVGKNALVIGGVVLTAYALTELLLPSAKQKISLDPKPIVQEEEDNDEDSFVWAALKGVATSVLLTIAKNKLLGIIDNLTTDATENVETNS</sequence>
<dbReference type="EMBL" id="BMKK01000006">
    <property type="protein sequence ID" value="GGD65069.1"/>
    <property type="molecule type" value="Genomic_DNA"/>
</dbReference>
<reference evidence="1" key="1">
    <citation type="journal article" date="2014" name="Int. J. Syst. Evol. Microbiol.">
        <title>Complete genome sequence of Corynebacterium casei LMG S-19264T (=DSM 44701T), isolated from a smear-ripened cheese.</title>
        <authorList>
            <consortium name="US DOE Joint Genome Institute (JGI-PGF)"/>
            <person name="Walter F."/>
            <person name="Albersmeier A."/>
            <person name="Kalinowski J."/>
            <person name="Ruckert C."/>
        </authorList>
    </citation>
    <scope>NUCLEOTIDE SEQUENCE</scope>
    <source>
        <strain evidence="1">CGMCC 1.15958</strain>
    </source>
</reference>
<protein>
    <recommendedName>
        <fullName evidence="3">DUF4235 domain-containing protein</fullName>
    </recommendedName>
</protein>
<accession>A0A917DSQ1</accession>
<dbReference type="Proteomes" id="UP000609064">
    <property type="component" value="Unassembled WGS sequence"/>
</dbReference>
<evidence type="ECO:0008006" key="3">
    <source>
        <dbReference type="Google" id="ProtNLM"/>
    </source>
</evidence>
<organism evidence="1 2">
    <name type="scientific">Emticicia aquatilis</name>
    <dbReference type="NCBI Taxonomy" id="1537369"/>
    <lineage>
        <taxon>Bacteria</taxon>
        <taxon>Pseudomonadati</taxon>
        <taxon>Bacteroidota</taxon>
        <taxon>Cytophagia</taxon>
        <taxon>Cytophagales</taxon>
        <taxon>Leadbetterellaceae</taxon>
        <taxon>Emticicia</taxon>
    </lineage>
</organism>